<organism evidence="2 3">
    <name type="scientific">Stylosanthes scabra</name>
    <dbReference type="NCBI Taxonomy" id="79078"/>
    <lineage>
        <taxon>Eukaryota</taxon>
        <taxon>Viridiplantae</taxon>
        <taxon>Streptophyta</taxon>
        <taxon>Embryophyta</taxon>
        <taxon>Tracheophyta</taxon>
        <taxon>Spermatophyta</taxon>
        <taxon>Magnoliopsida</taxon>
        <taxon>eudicotyledons</taxon>
        <taxon>Gunneridae</taxon>
        <taxon>Pentapetalae</taxon>
        <taxon>rosids</taxon>
        <taxon>fabids</taxon>
        <taxon>Fabales</taxon>
        <taxon>Fabaceae</taxon>
        <taxon>Papilionoideae</taxon>
        <taxon>50 kb inversion clade</taxon>
        <taxon>dalbergioids sensu lato</taxon>
        <taxon>Dalbergieae</taxon>
        <taxon>Pterocarpus clade</taxon>
        <taxon>Stylosanthes</taxon>
    </lineage>
</organism>
<evidence type="ECO:0000256" key="1">
    <source>
        <dbReference type="SAM" id="MobiDB-lite"/>
    </source>
</evidence>
<evidence type="ECO:0000313" key="3">
    <source>
        <dbReference type="Proteomes" id="UP001341840"/>
    </source>
</evidence>
<dbReference type="PANTHER" id="PTHR31286:SF99">
    <property type="entry name" value="DUF4283 DOMAIN-CONTAINING PROTEIN"/>
    <property type="match status" value="1"/>
</dbReference>
<evidence type="ECO:0008006" key="4">
    <source>
        <dbReference type="Google" id="ProtNLM"/>
    </source>
</evidence>
<dbReference type="InterPro" id="IPR040256">
    <property type="entry name" value="At4g02000-like"/>
</dbReference>
<proteinExistence type="predicted"/>
<protein>
    <recommendedName>
        <fullName evidence="4">DUF4283 domain-containing protein</fullName>
    </recommendedName>
</protein>
<dbReference type="PANTHER" id="PTHR31286">
    <property type="entry name" value="GLYCINE-RICH CELL WALL STRUCTURAL PROTEIN 1.8-LIKE"/>
    <property type="match status" value="1"/>
</dbReference>
<accession>A0ABU6QVP8</accession>
<reference evidence="2 3" key="1">
    <citation type="journal article" date="2023" name="Plants (Basel)">
        <title>Bridging the Gap: Combining Genomics and Transcriptomics Approaches to Understand Stylosanthes scabra, an Orphan Legume from the Brazilian Caatinga.</title>
        <authorList>
            <person name="Ferreira-Neto J.R.C."/>
            <person name="da Silva M.D."/>
            <person name="Binneck E."/>
            <person name="de Melo N.F."/>
            <person name="da Silva R.H."/>
            <person name="de Melo A.L.T.M."/>
            <person name="Pandolfi V."/>
            <person name="Bustamante F.O."/>
            <person name="Brasileiro-Vidal A.C."/>
            <person name="Benko-Iseppon A.M."/>
        </authorList>
    </citation>
    <scope>NUCLEOTIDE SEQUENCE [LARGE SCALE GENOMIC DNA]</scope>
    <source>
        <tissue evidence="2">Leaves</tissue>
    </source>
</reference>
<keyword evidence="3" id="KW-1185">Reference proteome</keyword>
<comment type="caution">
    <text evidence="2">The sequence shown here is derived from an EMBL/GenBank/DDBJ whole genome shotgun (WGS) entry which is preliminary data.</text>
</comment>
<feature type="region of interest" description="Disordered" evidence="1">
    <location>
        <begin position="269"/>
        <end position="299"/>
    </location>
</feature>
<sequence length="299" mass="32824">MVGNTEVKDNSGGLNNATNGHYLAVKPWTSSFIASEKSFGTTLVWIRISGLNIWCYHQNAMMRIAEAIGKPIKCDYFGHETSDCVQKEQLPLKQLRDTKSQSFEFGNGNKTNETKAPQGFNIDLENVTQEFKEGWSDVVSKRRKKVTPNPSVGIKSTPNLKGQRNANLLGKQKAATYVPKFVKEKQAPTTAATVRISDPSSSVVSKPSNTNVFKTPISFNSHKRRRPRSLLNSPVDVTKENHNAATMPSESDHIPTLATLVDVGVENDIQSAATPPVEPDPLAKPIPLMEVTPNIQQAS</sequence>
<name>A0ABU6QVP8_9FABA</name>
<gene>
    <name evidence="2" type="ORF">PIB30_097662</name>
</gene>
<evidence type="ECO:0000313" key="2">
    <source>
        <dbReference type="EMBL" id="MED6116169.1"/>
    </source>
</evidence>
<dbReference type="EMBL" id="JASCZI010002421">
    <property type="protein sequence ID" value="MED6116169.1"/>
    <property type="molecule type" value="Genomic_DNA"/>
</dbReference>
<dbReference type="Proteomes" id="UP001341840">
    <property type="component" value="Unassembled WGS sequence"/>
</dbReference>